<evidence type="ECO:0000259" key="7">
    <source>
        <dbReference type="PROSITE" id="PS50240"/>
    </source>
</evidence>
<proteinExistence type="inferred from homology"/>
<dbReference type="InterPro" id="IPR001254">
    <property type="entry name" value="Trypsin_dom"/>
</dbReference>
<dbReference type="SUPFAM" id="SSF50494">
    <property type="entry name" value="Trypsin-like serine proteases"/>
    <property type="match status" value="1"/>
</dbReference>
<dbReference type="PANTHER" id="PTHR15462">
    <property type="entry name" value="SERINE PROTEASE"/>
    <property type="match status" value="1"/>
</dbReference>
<keyword evidence="8" id="KW-0482">Metalloprotease</keyword>
<dbReference type="PRINTS" id="PR00839">
    <property type="entry name" value="V8PROTEASE"/>
</dbReference>
<dbReference type="InterPro" id="IPR009003">
    <property type="entry name" value="Peptidase_S1_PA"/>
</dbReference>
<keyword evidence="5 6" id="KW-0720">Serine protease</keyword>
<dbReference type="PANTHER" id="PTHR15462:SF8">
    <property type="entry name" value="SERINE PROTEASE"/>
    <property type="match status" value="1"/>
</dbReference>
<organism evidence="8 9">
    <name type="scientific">Vibrio ruber (strain DSM 16370 / JCM 11486 / BCRC 17186 / CECT 7878 / LMG 23124 / VR1)</name>
    <dbReference type="NCBI Taxonomy" id="1123498"/>
    <lineage>
        <taxon>Bacteria</taxon>
        <taxon>Pseudomonadati</taxon>
        <taxon>Pseudomonadota</taxon>
        <taxon>Gammaproteobacteria</taxon>
        <taxon>Vibrionales</taxon>
        <taxon>Vibrionaceae</taxon>
        <taxon>Vibrio</taxon>
    </lineage>
</organism>
<feature type="chain" id="PRO_5011810682" description="Serine protease" evidence="6">
    <location>
        <begin position="21"/>
        <end position="329"/>
    </location>
</feature>
<evidence type="ECO:0000256" key="2">
    <source>
        <dbReference type="ARBA" id="ARBA00022670"/>
    </source>
</evidence>
<dbReference type="EC" id="3.4.21.-" evidence="6"/>
<feature type="domain" description="Peptidase S1" evidence="7">
    <location>
        <begin position="130"/>
        <end position="329"/>
    </location>
</feature>
<feature type="signal peptide" evidence="6">
    <location>
        <begin position="1"/>
        <end position="20"/>
    </location>
</feature>
<dbReference type="InterPro" id="IPR050966">
    <property type="entry name" value="Glutamyl_endopeptidase"/>
</dbReference>
<keyword evidence="2 6" id="KW-0645">Protease</keyword>
<keyword evidence="4 6" id="KW-0378">Hydrolase</keyword>
<evidence type="ECO:0000313" key="8">
    <source>
        <dbReference type="EMBL" id="SJN59741.1"/>
    </source>
</evidence>
<dbReference type="GO" id="GO:0008237">
    <property type="term" value="F:metallopeptidase activity"/>
    <property type="evidence" value="ECO:0007669"/>
    <property type="project" value="UniProtKB-KW"/>
</dbReference>
<dbReference type="OrthoDB" id="8392384at2"/>
<evidence type="ECO:0000256" key="6">
    <source>
        <dbReference type="RuleBase" id="RU004296"/>
    </source>
</evidence>
<dbReference type="Gene3D" id="2.40.10.10">
    <property type="entry name" value="Trypsin-like serine proteases"/>
    <property type="match status" value="2"/>
</dbReference>
<dbReference type="PROSITE" id="PS00134">
    <property type="entry name" value="TRYPSIN_HIS"/>
    <property type="match status" value="1"/>
</dbReference>
<gene>
    <name evidence="8" type="primary">mpr</name>
    <name evidence="8" type="ORF">VR7878_03636</name>
</gene>
<dbReference type="STRING" id="1123498.VR7878_03636"/>
<name>A0A1R4LT14_VIBR1</name>
<comment type="similarity">
    <text evidence="1 6">Belongs to the peptidase S1B family.</text>
</comment>
<evidence type="ECO:0000256" key="3">
    <source>
        <dbReference type="ARBA" id="ARBA00022729"/>
    </source>
</evidence>
<accession>A0A1R4LT14</accession>
<dbReference type="AlphaFoldDB" id="A0A1R4LT14"/>
<protein>
    <recommendedName>
        <fullName evidence="6">Serine protease</fullName>
        <ecNumber evidence="6">3.4.21.-</ecNumber>
    </recommendedName>
</protein>
<reference evidence="9" key="1">
    <citation type="submission" date="2017-02" db="EMBL/GenBank/DDBJ databases">
        <authorList>
            <person name="Rodrigo-Torres L."/>
            <person name="Arahal R.D."/>
            <person name="Lucena T."/>
        </authorList>
    </citation>
    <scope>NUCLEOTIDE SEQUENCE [LARGE SCALE GENOMIC DNA]</scope>
    <source>
        <strain evidence="9">CECT 7878</strain>
    </source>
</reference>
<dbReference type="InterPro" id="IPR008256">
    <property type="entry name" value="Peptidase_S1B"/>
</dbReference>
<evidence type="ECO:0000313" key="9">
    <source>
        <dbReference type="Proteomes" id="UP000188276"/>
    </source>
</evidence>
<dbReference type="Proteomes" id="UP000188276">
    <property type="component" value="Unassembled WGS sequence"/>
</dbReference>
<evidence type="ECO:0000256" key="1">
    <source>
        <dbReference type="ARBA" id="ARBA00008764"/>
    </source>
</evidence>
<dbReference type="GO" id="GO:0004252">
    <property type="term" value="F:serine-type endopeptidase activity"/>
    <property type="evidence" value="ECO:0007669"/>
    <property type="project" value="InterPro"/>
</dbReference>
<keyword evidence="9" id="KW-1185">Reference proteome</keyword>
<keyword evidence="3 6" id="KW-0732">Signal</keyword>
<evidence type="ECO:0000256" key="5">
    <source>
        <dbReference type="ARBA" id="ARBA00022825"/>
    </source>
</evidence>
<dbReference type="Pfam" id="PF00089">
    <property type="entry name" value="Trypsin"/>
    <property type="match status" value="1"/>
</dbReference>
<sequence>MKFRILSLSIMGLCSLGVQASDLTQFTEIAQKADFIDGVNIVEPPEFTNDDPTFSDSVVDRADAMGAIAVDREGNQSTAEISAETLQALEDAIKTFDDLGLDATLFTTPEQESTVKPKVTGEEEDIQGVVIGRDDRTRITNTTASPYKYIGHISVGCTGTLIGSKYVLTAGHCVANGRGSWYKNLDFAAGQNGSSKPWGTTGWKTAVTTKAWFNNRNSNYDYALIVLQKAPHGGSSGWGVYSGGTHSVTGYPGDKTRWTLWTDSGATNAISSYRVCYTIDTAGGESGSGIRDSKNIVRGIHTTGSSSRNCGTRMTSTVYNTVKQWISTH</sequence>
<dbReference type="GO" id="GO:0006508">
    <property type="term" value="P:proteolysis"/>
    <property type="evidence" value="ECO:0007669"/>
    <property type="project" value="UniProtKB-KW"/>
</dbReference>
<dbReference type="PROSITE" id="PS50240">
    <property type="entry name" value="TRYPSIN_DOM"/>
    <property type="match status" value="1"/>
</dbReference>
<dbReference type="InterPro" id="IPR043504">
    <property type="entry name" value="Peptidase_S1_PA_chymotrypsin"/>
</dbReference>
<evidence type="ECO:0000256" key="4">
    <source>
        <dbReference type="ARBA" id="ARBA00022801"/>
    </source>
</evidence>
<dbReference type="RefSeq" id="WP_077337487.1">
    <property type="nucleotide sequence ID" value="NZ_FULE01000054.1"/>
</dbReference>
<dbReference type="EMBL" id="FULE01000054">
    <property type="protein sequence ID" value="SJN59741.1"/>
    <property type="molecule type" value="Genomic_DNA"/>
</dbReference>
<dbReference type="InterPro" id="IPR018114">
    <property type="entry name" value="TRYPSIN_HIS"/>
</dbReference>